<dbReference type="Gene3D" id="1.10.260.40">
    <property type="entry name" value="lambda repressor-like DNA-binding domains"/>
    <property type="match status" value="1"/>
</dbReference>
<dbReference type="InterPro" id="IPR001387">
    <property type="entry name" value="Cro/C1-type_HTH"/>
</dbReference>
<gene>
    <name evidence="2" type="ORF">RJN63_15170</name>
</gene>
<protein>
    <submittedName>
        <fullName evidence="2">Helix-turn-helix transcriptional regulator</fullName>
    </submittedName>
</protein>
<evidence type="ECO:0000313" key="2">
    <source>
        <dbReference type="EMBL" id="MDT0338184.1"/>
    </source>
</evidence>
<evidence type="ECO:0000259" key="1">
    <source>
        <dbReference type="PROSITE" id="PS50943"/>
    </source>
</evidence>
<reference evidence="2" key="1">
    <citation type="submission" date="2023-02" db="EMBL/GenBank/DDBJ databases">
        <title>Description of Herbaspirillum huttiense subsp. nephrolepsisexaltata and Herbaspirillum huttiense subsp. lycopersicon.</title>
        <authorList>
            <person name="Poudel M."/>
            <person name="Sharma A."/>
            <person name="Goss E."/>
            <person name="Tapia J.H."/>
            <person name="Harmon C.M."/>
            <person name="Jones J.B."/>
        </authorList>
    </citation>
    <scope>NUCLEOTIDE SEQUENCE</scope>
    <source>
        <strain evidence="2">NC40101</strain>
    </source>
</reference>
<comment type="caution">
    <text evidence="2">The sequence shown here is derived from an EMBL/GenBank/DDBJ whole genome shotgun (WGS) entry which is preliminary data.</text>
</comment>
<dbReference type="SMART" id="SM00530">
    <property type="entry name" value="HTH_XRE"/>
    <property type="match status" value="1"/>
</dbReference>
<dbReference type="RefSeq" id="WP_034331549.1">
    <property type="nucleotide sequence ID" value="NZ_JAVLSM010000008.1"/>
</dbReference>
<dbReference type="SUPFAM" id="SSF47413">
    <property type="entry name" value="lambda repressor-like DNA-binding domains"/>
    <property type="match status" value="1"/>
</dbReference>
<dbReference type="AlphaFoldDB" id="A0AAE4GAD8"/>
<sequence length="108" mass="11714">MNVPTDIQMIKGADGKPAFAVMPYEQFLALCGQERKLIPNEVVGATVEGATPARAWREYLGLTQTEVAARMGVAQPTYAKHEKSLSPRPATLVRIASALGITLEQLDF</sequence>
<proteinExistence type="predicted"/>
<dbReference type="Pfam" id="PF01381">
    <property type="entry name" value="HTH_3"/>
    <property type="match status" value="1"/>
</dbReference>
<name>A0AAE4GAD8_9BURK</name>
<dbReference type="CDD" id="cd00093">
    <property type="entry name" value="HTH_XRE"/>
    <property type="match status" value="1"/>
</dbReference>
<dbReference type="EMBL" id="JAVRAA010000007">
    <property type="protein sequence ID" value="MDT0338184.1"/>
    <property type="molecule type" value="Genomic_DNA"/>
</dbReference>
<feature type="domain" description="HTH cro/C1-type" evidence="1">
    <location>
        <begin position="54"/>
        <end position="106"/>
    </location>
</feature>
<dbReference type="GO" id="GO:0003677">
    <property type="term" value="F:DNA binding"/>
    <property type="evidence" value="ECO:0007669"/>
    <property type="project" value="InterPro"/>
</dbReference>
<dbReference type="InterPro" id="IPR010982">
    <property type="entry name" value="Lambda_DNA-bd_dom_sf"/>
</dbReference>
<dbReference type="PROSITE" id="PS50943">
    <property type="entry name" value="HTH_CROC1"/>
    <property type="match status" value="1"/>
</dbReference>
<accession>A0AAE4GAD8</accession>
<organism evidence="2">
    <name type="scientific">Herbaspirillum huttiense subsp. nephrolepidis</name>
    <dbReference type="NCBI Taxonomy" id="3075126"/>
    <lineage>
        <taxon>Bacteria</taxon>
        <taxon>Pseudomonadati</taxon>
        <taxon>Pseudomonadota</taxon>
        <taxon>Betaproteobacteria</taxon>
        <taxon>Burkholderiales</taxon>
        <taxon>Oxalobacteraceae</taxon>
        <taxon>Herbaspirillum</taxon>
    </lineage>
</organism>